<dbReference type="FunFam" id="3.10.180.10:FF:000039">
    <property type="entry name" value="Trihydroxytoluene oxygenase (AFU_orthologue AFUA_8G02470)"/>
    <property type="match status" value="1"/>
</dbReference>
<dbReference type="SUPFAM" id="SSF54593">
    <property type="entry name" value="Glyoxalase/Bleomycin resistance protein/Dihydroxybiphenyl dioxygenase"/>
    <property type="match status" value="1"/>
</dbReference>
<reference evidence="3" key="2">
    <citation type="submission" date="2023-01" db="EMBL/GenBank/DDBJ databases">
        <authorList>
            <person name="Petersen C."/>
        </authorList>
    </citation>
    <scope>NUCLEOTIDE SEQUENCE</scope>
    <source>
        <strain evidence="3">IBT 17514</strain>
    </source>
</reference>
<dbReference type="PANTHER" id="PTHR43048">
    <property type="entry name" value="METHYLMALONYL-COA EPIMERASE"/>
    <property type="match status" value="1"/>
</dbReference>
<evidence type="ECO:0000313" key="3">
    <source>
        <dbReference type="EMBL" id="KAJ5733558.1"/>
    </source>
</evidence>
<gene>
    <name evidence="3" type="ORF">N7493_002344</name>
</gene>
<evidence type="ECO:0000256" key="1">
    <source>
        <dbReference type="ARBA" id="ARBA00022723"/>
    </source>
</evidence>
<evidence type="ECO:0000313" key="4">
    <source>
        <dbReference type="Proteomes" id="UP001215712"/>
    </source>
</evidence>
<evidence type="ECO:0000259" key="2">
    <source>
        <dbReference type="PROSITE" id="PS51819"/>
    </source>
</evidence>
<dbReference type="PROSITE" id="PS51819">
    <property type="entry name" value="VOC"/>
    <property type="match status" value="1"/>
</dbReference>
<dbReference type="GO" id="GO:0046491">
    <property type="term" value="P:L-methylmalonyl-CoA metabolic process"/>
    <property type="evidence" value="ECO:0007669"/>
    <property type="project" value="TreeGrafter"/>
</dbReference>
<dbReference type="PANTHER" id="PTHR43048:SF3">
    <property type="entry name" value="METHYLMALONYL-COA EPIMERASE, MITOCHONDRIAL"/>
    <property type="match status" value="1"/>
</dbReference>
<dbReference type="Gene3D" id="3.10.180.10">
    <property type="entry name" value="2,3-Dihydroxybiphenyl 1,2-Dioxygenase, domain 1"/>
    <property type="match status" value="2"/>
</dbReference>
<comment type="caution">
    <text evidence="3">The sequence shown here is derived from an EMBL/GenBank/DDBJ whole genome shotgun (WGS) entry which is preliminary data.</text>
</comment>
<sequence length="354" mass="39894">MTRETVQPNRGGSVPDILAVGEGNESQAEWLAKQNINTKDRVNLTKLSHMRYQHPDLEEIQVFMIDFGMQIAKKTEEEIWFKGYGPDQYVYYARKGPKKFLGGTFEAQSEEDFDKATKLPTASAVEELKNAPGGGSLVTIADPEGFPINIIFGQEPVSAEVSHPEVVTLNYPGEKPRQREFLRFEPGPAAVHKLGHYGYTTKKFQEMLVFYTSTFNLVPSDLLYVEHEDQKILVAIFAHLDLGETLVDHHTLFMSANPDGAAHVHHCSFEVHDYDTQHLGHQWLAKKGYSSVWGIGRHILGSQIFDYWWDTTGNMVEHYADGDLVNQHTPVGYLKAGNESLAVWGPEVPAEFME</sequence>
<keyword evidence="3" id="KW-0223">Dioxygenase</keyword>
<keyword evidence="4" id="KW-1185">Reference proteome</keyword>
<dbReference type="GO" id="GO:0046872">
    <property type="term" value="F:metal ion binding"/>
    <property type="evidence" value="ECO:0007669"/>
    <property type="project" value="UniProtKB-KW"/>
</dbReference>
<name>A0AAD6MYI6_9EURO</name>
<dbReference type="InterPro" id="IPR037523">
    <property type="entry name" value="VOC_core"/>
</dbReference>
<keyword evidence="3" id="KW-0560">Oxidoreductase</keyword>
<dbReference type="InterPro" id="IPR004360">
    <property type="entry name" value="Glyas_Fos-R_dOase_dom"/>
</dbReference>
<dbReference type="Pfam" id="PF00903">
    <property type="entry name" value="Glyoxalase"/>
    <property type="match status" value="1"/>
</dbReference>
<accession>A0AAD6MYI6</accession>
<feature type="domain" description="VOC" evidence="2">
    <location>
        <begin position="193"/>
        <end position="321"/>
    </location>
</feature>
<reference evidence="3" key="1">
    <citation type="journal article" date="2023" name="IMA Fungus">
        <title>Comparative genomic study of the Penicillium genus elucidates a diverse pangenome and 15 lateral gene transfer events.</title>
        <authorList>
            <person name="Petersen C."/>
            <person name="Sorensen T."/>
            <person name="Nielsen M.R."/>
            <person name="Sondergaard T.E."/>
            <person name="Sorensen J.L."/>
            <person name="Fitzpatrick D.A."/>
            <person name="Frisvad J.C."/>
            <person name="Nielsen K.L."/>
        </authorList>
    </citation>
    <scope>NUCLEOTIDE SEQUENCE</scope>
    <source>
        <strain evidence="3">IBT 17514</strain>
    </source>
</reference>
<organism evidence="3 4">
    <name type="scientific">Penicillium malachiteum</name>
    <dbReference type="NCBI Taxonomy" id="1324776"/>
    <lineage>
        <taxon>Eukaryota</taxon>
        <taxon>Fungi</taxon>
        <taxon>Dikarya</taxon>
        <taxon>Ascomycota</taxon>
        <taxon>Pezizomycotina</taxon>
        <taxon>Eurotiomycetes</taxon>
        <taxon>Eurotiomycetidae</taxon>
        <taxon>Eurotiales</taxon>
        <taxon>Aspergillaceae</taxon>
        <taxon>Penicillium</taxon>
    </lineage>
</organism>
<dbReference type="GO" id="GO:0004493">
    <property type="term" value="F:methylmalonyl-CoA epimerase activity"/>
    <property type="evidence" value="ECO:0007669"/>
    <property type="project" value="TreeGrafter"/>
</dbReference>
<dbReference type="Proteomes" id="UP001215712">
    <property type="component" value="Unassembled WGS sequence"/>
</dbReference>
<dbReference type="AlphaFoldDB" id="A0AAD6MYI6"/>
<dbReference type="GO" id="GO:0051213">
    <property type="term" value="F:dioxygenase activity"/>
    <property type="evidence" value="ECO:0007669"/>
    <property type="project" value="UniProtKB-KW"/>
</dbReference>
<dbReference type="InterPro" id="IPR051785">
    <property type="entry name" value="MMCE/EMCE_epimerase"/>
</dbReference>
<dbReference type="InterPro" id="IPR029068">
    <property type="entry name" value="Glyas_Bleomycin-R_OHBP_Dase"/>
</dbReference>
<dbReference type="EMBL" id="JAQJAN010000003">
    <property type="protein sequence ID" value="KAJ5733558.1"/>
    <property type="molecule type" value="Genomic_DNA"/>
</dbReference>
<protein>
    <submittedName>
        <fullName evidence="3">Glyoxalase/Bleomycin resistance protein/Dihydroxybiphenyl dioxygenase</fullName>
    </submittedName>
</protein>
<keyword evidence="1" id="KW-0479">Metal-binding</keyword>
<dbReference type="GO" id="GO:0005739">
    <property type="term" value="C:mitochondrion"/>
    <property type="evidence" value="ECO:0007669"/>
    <property type="project" value="TreeGrafter"/>
</dbReference>
<dbReference type="CDD" id="cd07267">
    <property type="entry name" value="THT_Oxygenase_N"/>
    <property type="match status" value="1"/>
</dbReference>
<dbReference type="FunFam" id="3.10.180.10:FF:000034">
    <property type="entry name" value="Glyoxalase/Bleomycin resistance protein/Dihydroxybiphenyl dioxygenase"/>
    <property type="match status" value="1"/>
</dbReference>
<proteinExistence type="predicted"/>